<keyword evidence="3" id="KW-1185">Reference proteome</keyword>
<evidence type="ECO:0000313" key="2">
    <source>
        <dbReference type="EMBL" id="GEP12756.1"/>
    </source>
</evidence>
<dbReference type="EMBL" id="BJZV01000066">
    <property type="protein sequence ID" value="GEP12756.1"/>
    <property type="molecule type" value="Genomic_DNA"/>
</dbReference>
<organism evidence="2 3">
    <name type="scientific">Methylobacterium gnaphalii</name>
    <dbReference type="NCBI Taxonomy" id="1010610"/>
    <lineage>
        <taxon>Bacteria</taxon>
        <taxon>Pseudomonadati</taxon>
        <taxon>Pseudomonadota</taxon>
        <taxon>Alphaproteobacteria</taxon>
        <taxon>Hyphomicrobiales</taxon>
        <taxon>Methylobacteriaceae</taxon>
        <taxon>Methylobacterium</taxon>
    </lineage>
</organism>
<keyword evidence="1" id="KW-0812">Transmembrane</keyword>
<evidence type="ECO:0000256" key="1">
    <source>
        <dbReference type="SAM" id="Phobius"/>
    </source>
</evidence>
<keyword evidence="1" id="KW-1133">Transmembrane helix</keyword>
<feature type="transmembrane region" description="Helical" evidence="1">
    <location>
        <begin position="26"/>
        <end position="47"/>
    </location>
</feature>
<name>A0A512JS16_9HYPH</name>
<proteinExistence type="predicted"/>
<gene>
    <name evidence="2" type="ORF">MGN01_46010</name>
</gene>
<feature type="transmembrane region" description="Helical" evidence="1">
    <location>
        <begin position="54"/>
        <end position="72"/>
    </location>
</feature>
<dbReference type="Proteomes" id="UP000321750">
    <property type="component" value="Unassembled WGS sequence"/>
</dbReference>
<evidence type="ECO:0000313" key="3">
    <source>
        <dbReference type="Proteomes" id="UP000321750"/>
    </source>
</evidence>
<protein>
    <submittedName>
        <fullName evidence="2">Uncharacterized protein</fullName>
    </submittedName>
</protein>
<reference evidence="2 3" key="1">
    <citation type="submission" date="2019-07" db="EMBL/GenBank/DDBJ databases">
        <title>Whole genome shotgun sequence of Methylobacterium gnaphalii NBRC 107716.</title>
        <authorList>
            <person name="Hosoyama A."/>
            <person name="Uohara A."/>
            <person name="Ohji S."/>
            <person name="Ichikawa N."/>
        </authorList>
    </citation>
    <scope>NUCLEOTIDE SEQUENCE [LARGE SCALE GENOMIC DNA]</scope>
    <source>
        <strain evidence="2 3">NBRC 107716</strain>
    </source>
</reference>
<dbReference type="AlphaFoldDB" id="A0A512JS16"/>
<comment type="caution">
    <text evidence="2">The sequence shown here is derived from an EMBL/GenBank/DDBJ whole genome shotgun (WGS) entry which is preliminary data.</text>
</comment>
<sequence>MVALTYRLRRPIAAAMTLGATSGANVGKLTGIIGIAELLAAVAICIWFSRGRPIYLAGILALLAMGTMLYGAEVMHGTAAETR</sequence>
<accession>A0A512JS16</accession>
<keyword evidence="1" id="KW-0472">Membrane</keyword>